<dbReference type="RefSeq" id="WP_006089562.1">
    <property type="nucleotide sequence ID" value="NZ_AOHW01000026.1"/>
</dbReference>
<dbReference type="EMBL" id="AOHW01000026">
    <property type="protein sequence ID" value="ELY41864.1"/>
    <property type="molecule type" value="Genomic_DNA"/>
</dbReference>
<dbReference type="PATRIC" id="fig|1114856.3.peg.1822"/>
<evidence type="ECO:0000313" key="2">
    <source>
        <dbReference type="EMBL" id="ELY41864.1"/>
    </source>
</evidence>
<sequence length="71" mass="7689">MDTIAERIRPEASQRAVDKAGHYAFWLLLTVVGADAIFEFVPEQSTSTIYLLAGTGVFCVSLLVVGLIDSD</sequence>
<organism evidence="2 3">
    <name type="scientific">Natronorubrum tibetense GA33</name>
    <dbReference type="NCBI Taxonomy" id="1114856"/>
    <lineage>
        <taxon>Archaea</taxon>
        <taxon>Methanobacteriati</taxon>
        <taxon>Methanobacteriota</taxon>
        <taxon>Stenosarchaea group</taxon>
        <taxon>Halobacteria</taxon>
        <taxon>Halobacteriales</taxon>
        <taxon>Natrialbaceae</taxon>
        <taxon>Natronorubrum</taxon>
    </lineage>
</organism>
<keyword evidence="1" id="KW-0812">Transmembrane</keyword>
<accession>L9VXG0</accession>
<keyword evidence="1" id="KW-1133">Transmembrane helix</keyword>
<feature type="transmembrane region" description="Helical" evidence="1">
    <location>
        <begin position="48"/>
        <end position="68"/>
    </location>
</feature>
<name>L9VXG0_9EURY</name>
<comment type="caution">
    <text evidence="2">The sequence shown here is derived from an EMBL/GenBank/DDBJ whole genome shotgun (WGS) entry which is preliminary data.</text>
</comment>
<protein>
    <submittedName>
        <fullName evidence="2">Uncharacterized protein</fullName>
    </submittedName>
</protein>
<keyword evidence="1" id="KW-0472">Membrane</keyword>
<reference evidence="2 3" key="1">
    <citation type="journal article" date="2014" name="PLoS Genet.">
        <title>Phylogenetically driven sequencing of extremely halophilic archaea reveals strategies for static and dynamic osmo-response.</title>
        <authorList>
            <person name="Becker E.A."/>
            <person name="Seitzer P.M."/>
            <person name="Tritt A."/>
            <person name="Larsen D."/>
            <person name="Krusor M."/>
            <person name="Yao A.I."/>
            <person name="Wu D."/>
            <person name="Madern D."/>
            <person name="Eisen J.A."/>
            <person name="Darling A.E."/>
            <person name="Facciotti M.T."/>
        </authorList>
    </citation>
    <scope>NUCLEOTIDE SEQUENCE [LARGE SCALE GENOMIC DNA]</scope>
    <source>
        <strain evidence="2 3">GA33</strain>
    </source>
</reference>
<keyword evidence="3" id="KW-1185">Reference proteome</keyword>
<evidence type="ECO:0000256" key="1">
    <source>
        <dbReference type="SAM" id="Phobius"/>
    </source>
</evidence>
<evidence type="ECO:0000313" key="3">
    <source>
        <dbReference type="Proteomes" id="UP000011599"/>
    </source>
</evidence>
<gene>
    <name evidence="2" type="ORF">C496_08716</name>
</gene>
<proteinExistence type="predicted"/>
<dbReference type="AlphaFoldDB" id="L9VXG0"/>
<dbReference type="Proteomes" id="UP000011599">
    <property type="component" value="Unassembled WGS sequence"/>
</dbReference>
<feature type="transmembrane region" description="Helical" evidence="1">
    <location>
        <begin position="23"/>
        <end position="41"/>
    </location>
</feature>